<evidence type="ECO:0000313" key="9">
    <source>
        <dbReference type="Proteomes" id="UP001596523"/>
    </source>
</evidence>
<proteinExistence type="predicted"/>
<keyword evidence="4 6" id="KW-1133">Transmembrane helix</keyword>
<dbReference type="Pfam" id="PF07690">
    <property type="entry name" value="MFS_1"/>
    <property type="match status" value="2"/>
</dbReference>
<sequence length="420" mass="41650">MSAPVTPVAPVASVAPVAARTAPVREATRPAARQVPVLWLALLASPIAAGANAPVLILPDMGHSLGVSTATVTWLVTAFAWAMSVGTPLMAGLLRLRGIRATLKVSSLTVAAGTALVALGPWLPLVLVGRAGQALGGAGLVAVAMNLAGSARRMGVITSGFGVLGAGGPLLGQLVSTSASWRLSLTVSAVTLLAVPVVWRYATQVPPAAGRFDSRGAALLVALATAVVLLPSAPLAAAGAAVAAGALLALHIRRRPGGFVPAALLRSRPFLGAAAVALALSTSYFALLFAVPQLMADRTGWSVGAVGTGQLVAMLTGSALSWLLAAASARLGRRTVYGVLLTLGTLAAVTTALAASAPLLLLATTAAIFAATGSNAVLAVYAGQATPDPTQRPAAIGLFVLSYQMGSALGPAIAALLVLA</sequence>
<protein>
    <submittedName>
        <fullName evidence="8">MFS transporter</fullName>
    </submittedName>
</protein>
<accession>A0ABW2JG90</accession>
<evidence type="ECO:0000256" key="5">
    <source>
        <dbReference type="ARBA" id="ARBA00023136"/>
    </source>
</evidence>
<keyword evidence="3 6" id="KW-0812">Transmembrane</keyword>
<evidence type="ECO:0000256" key="1">
    <source>
        <dbReference type="ARBA" id="ARBA00004429"/>
    </source>
</evidence>
<feature type="transmembrane region" description="Helical" evidence="6">
    <location>
        <begin position="394"/>
        <end position="419"/>
    </location>
</feature>
<evidence type="ECO:0000259" key="7">
    <source>
        <dbReference type="PROSITE" id="PS50850"/>
    </source>
</evidence>
<dbReference type="InterPro" id="IPR020846">
    <property type="entry name" value="MFS_dom"/>
</dbReference>
<keyword evidence="9" id="KW-1185">Reference proteome</keyword>
<dbReference type="EMBL" id="JBHTCF010000004">
    <property type="protein sequence ID" value="MFC7305083.1"/>
    <property type="molecule type" value="Genomic_DNA"/>
</dbReference>
<dbReference type="InterPro" id="IPR036259">
    <property type="entry name" value="MFS_trans_sf"/>
</dbReference>
<feature type="transmembrane region" description="Helical" evidence="6">
    <location>
        <begin position="217"/>
        <end position="250"/>
    </location>
</feature>
<evidence type="ECO:0000313" key="8">
    <source>
        <dbReference type="EMBL" id="MFC7305083.1"/>
    </source>
</evidence>
<feature type="transmembrane region" description="Helical" evidence="6">
    <location>
        <begin position="303"/>
        <end position="324"/>
    </location>
</feature>
<evidence type="ECO:0000256" key="4">
    <source>
        <dbReference type="ARBA" id="ARBA00022989"/>
    </source>
</evidence>
<feature type="transmembrane region" description="Helical" evidence="6">
    <location>
        <begin position="183"/>
        <end position="202"/>
    </location>
</feature>
<feature type="domain" description="Major facilitator superfamily (MFS) profile" evidence="7">
    <location>
        <begin position="34"/>
        <end position="420"/>
    </location>
</feature>
<feature type="transmembrane region" description="Helical" evidence="6">
    <location>
        <begin position="336"/>
        <end position="355"/>
    </location>
</feature>
<dbReference type="RefSeq" id="WP_381830167.1">
    <property type="nucleotide sequence ID" value="NZ_JBHTCF010000004.1"/>
</dbReference>
<keyword evidence="5 6" id="KW-0472">Membrane</keyword>
<gene>
    <name evidence="8" type="ORF">ACFQVC_12730</name>
</gene>
<dbReference type="PROSITE" id="PS50850">
    <property type="entry name" value="MFS"/>
    <property type="match status" value="1"/>
</dbReference>
<name>A0ABW2JG90_9ACTN</name>
<dbReference type="SUPFAM" id="SSF103473">
    <property type="entry name" value="MFS general substrate transporter"/>
    <property type="match status" value="1"/>
</dbReference>
<feature type="transmembrane region" description="Helical" evidence="6">
    <location>
        <begin position="71"/>
        <end position="93"/>
    </location>
</feature>
<organism evidence="8 9">
    <name type="scientific">Streptomyces monticola</name>
    <dbReference type="NCBI Taxonomy" id="2666263"/>
    <lineage>
        <taxon>Bacteria</taxon>
        <taxon>Bacillati</taxon>
        <taxon>Actinomycetota</taxon>
        <taxon>Actinomycetes</taxon>
        <taxon>Kitasatosporales</taxon>
        <taxon>Streptomycetaceae</taxon>
        <taxon>Streptomyces</taxon>
    </lineage>
</organism>
<keyword evidence="2" id="KW-0813">Transport</keyword>
<dbReference type="Proteomes" id="UP001596523">
    <property type="component" value="Unassembled WGS sequence"/>
</dbReference>
<feature type="transmembrane region" description="Helical" evidence="6">
    <location>
        <begin position="105"/>
        <end position="125"/>
    </location>
</feature>
<evidence type="ECO:0000256" key="6">
    <source>
        <dbReference type="SAM" id="Phobius"/>
    </source>
</evidence>
<dbReference type="PANTHER" id="PTHR23501">
    <property type="entry name" value="MAJOR FACILITATOR SUPERFAMILY"/>
    <property type="match status" value="1"/>
</dbReference>
<comment type="caution">
    <text evidence="8">The sequence shown here is derived from an EMBL/GenBank/DDBJ whole genome shotgun (WGS) entry which is preliminary data.</text>
</comment>
<feature type="transmembrane region" description="Helical" evidence="6">
    <location>
        <begin position="270"/>
        <end position="291"/>
    </location>
</feature>
<dbReference type="Gene3D" id="1.20.1250.20">
    <property type="entry name" value="MFS general substrate transporter like domains"/>
    <property type="match status" value="1"/>
</dbReference>
<feature type="transmembrane region" description="Helical" evidence="6">
    <location>
        <begin position="37"/>
        <end position="59"/>
    </location>
</feature>
<comment type="subcellular location">
    <subcellularLocation>
        <location evidence="1">Cell inner membrane</location>
        <topology evidence="1">Multi-pass membrane protein</topology>
    </subcellularLocation>
</comment>
<dbReference type="Gene3D" id="1.20.1720.10">
    <property type="entry name" value="Multidrug resistance protein D"/>
    <property type="match status" value="1"/>
</dbReference>
<dbReference type="InterPro" id="IPR011701">
    <property type="entry name" value="MFS"/>
</dbReference>
<feature type="transmembrane region" description="Helical" evidence="6">
    <location>
        <begin position="361"/>
        <end position="382"/>
    </location>
</feature>
<evidence type="ECO:0000256" key="3">
    <source>
        <dbReference type="ARBA" id="ARBA00022692"/>
    </source>
</evidence>
<reference evidence="9" key="1">
    <citation type="journal article" date="2019" name="Int. J. Syst. Evol. Microbiol.">
        <title>The Global Catalogue of Microorganisms (GCM) 10K type strain sequencing project: providing services to taxonomists for standard genome sequencing and annotation.</title>
        <authorList>
            <consortium name="The Broad Institute Genomics Platform"/>
            <consortium name="The Broad Institute Genome Sequencing Center for Infectious Disease"/>
            <person name="Wu L."/>
            <person name="Ma J."/>
        </authorList>
    </citation>
    <scope>NUCLEOTIDE SEQUENCE [LARGE SCALE GENOMIC DNA]</scope>
    <source>
        <strain evidence="9">SYNS20</strain>
    </source>
</reference>
<dbReference type="PANTHER" id="PTHR23501:SF191">
    <property type="entry name" value="VACUOLAR BASIC AMINO ACID TRANSPORTER 4"/>
    <property type="match status" value="1"/>
</dbReference>
<evidence type="ECO:0000256" key="2">
    <source>
        <dbReference type="ARBA" id="ARBA00022448"/>
    </source>
</evidence>